<keyword evidence="1" id="KW-0812">Transmembrane</keyword>
<gene>
    <name evidence="2" type="ORF">FBT96_11795</name>
</gene>
<organism evidence="2 3">
    <name type="scientific">Rhodobacter capsulatus</name>
    <name type="common">Rhodopseudomonas capsulata</name>
    <dbReference type="NCBI Taxonomy" id="1061"/>
    <lineage>
        <taxon>Bacteria</taxon>
        <taxon>Pseudomonadati</taxon>
        <taxon>Pseudomonadota</taxon>
        <taxon>Alphaproteobacteria</taxon>
        <taxon>Rhodobacterales</taxon>
        <taxon>Rhodobacter group</taxon>
        <taxon>Rhodobacter</taxon>
    </lineage>
</organism>
<evidence type="ECO:0000313" key="3">
    <source>
        <dbReference type="Proteomes" id="UP000310597"/>
    </source>
</evidence>
<dbReference type="AlphaFoldDB" id="A0A4U1JPT9"/>
<reference evidence="2 3" key="1">
    <citation type="submission" date="2019-04" db="EMBL/GenBank/DDBJ databases">
        <title>Draft Whole-Genome sequence of the purple photosynthetic bacterium Rhodobacter capsulatus SP108 with an indigenous class A beta-lactamase.</title>
        <authorList>
            <person name="Robertson S."/>
            <person name="Meyer T.E."/>
            <person name="Kyndt J.A."/>
        </authorList>
    </citation>
    <scope>NUCLEOTIDE SEQUENCE [LARGE SCALE GENOMIC DNA]</scope>
    <source>
        <strain evidence="2 3">SP108</strain>
    </source>
</reference>
<proteinExistence type="predicted"/>
<keyword evidence="1" id="KW-1133">Transmembrane helix</keyword>
<keyword evidence="1" id="KW-0472">Membrane</keyword>
<dbReference type="InterPro" id="IPR007462">
    <property type="entry name" value="COV1-like"/>
</dbReference>
<evidence type="ECO:0000313" key="2">
    <source>
        <dbReference type="EMBL" id="TKD18013.1"/>
    </source>
</evidence>
<feature type="transmembrane region" description="Helical" evidence="1">
    <location>
        <begin position="16"/>
        <end position="38"/>
    </location>
</feature>
<comment type="caution">
    <text evidence="2">The sequence shown here is derived from an EMBL/GenBank/DDBJ whole genome shotgun (WGS) entry which is preliminary data.</text>
</comment>
<dbReference type="OrthoDB" id="9780267at2"/>
<dbReference type="Pfam" id="PF04367">
    <property type="entry name" value="DUF502"/>
    <property type="match status" value="1"/>
</dbReference>
<protein>
    <submittedName>
        <fullName evidence="2">DUF502 domain-containing protein</fullName>
    </submittedName>
</protein>
<dbReference type="PANTHER" id="PTHR31876:SF26">
    <property type="entry name" value="PROTEIN LIKE COV 2"/>
    <property type="match status" value="1"/>
</dbReference>
<feature type="transmembrane region" description="Helical" evidence="1">
    <location>
        <begin position="72"/>
        <end position="92"/>
    </location>
</feature>
<dbReference type="EMBL" id="SWJZ01000046">
    <property type="protein sequence ID" value="TKD18013.1"/>
    <property type="molecule type" value="Genomic_DNA"/>
</dbReference>
<dbReference type="PANTHER" id="PTHR31876">
    <property type="entry name" value="COV-LIKE PROTEIN 1"/>
    <property type="match status" value="1"/>
</dbReference>
<name>A0A4U1JPT9_RHOCA</name>
<dbReference type="Proteomes" id="UP000310597">
    <property type="component" value="Unassembled WGS sequence"/>
</dbReference>
<sequence length="229" mass="25305">MALPEAHKGMKSAGRYILIGTITAAPLIITWIILSLLFNQLARAGLPWVTGIARRIAPDHPVLAAWLQDDRLLSVVAALVVLGFLWLLGWGASRVVGQRMILIFEWFIGRIPFVERVYWATKRFLTVAGSANEGGDQRVVLIDFPSPEMKTIGLVTRIMKDESTEEELAVVYVPTSPNPTSGYIEIVPVNKLTFTDWTFDQAMSFVITGGSNAPDRIAYHRKPTEAGKG</sequence>
<accession>A0A4U1JPT9</accession>
<evidence type="ECO:0000256" key="1">
    <source>
        <dbReference type="SAM" id="Phobius"/>
    </source>
</evidence>